<feature type="domain" description="HNH nuclease" evidence="1">
    <location>
        <begin position="66"/>
        <end position="116"/>
    </location>
</feature>
<proteinExistence type="predicted"/>
<organism evidence="2 3">
    <name type="scientific">Prorocentrum cordatum</name>
    <dbReference type="NCBI Taxonomy" id="2364126"/>
    <lineage>
        <taxon>Eukaryota</taxon>
        <taxon>Sar</taxon>
        <taxon>Alveolata</taxon>
        <taxon>Dinophyceae</taxon>
        <taxon>Prorocentrales</taxon>
        <taxon>Prorocentraceae</taxon>
        <taxon>Prorocentrum</taxon>
    </lineage>
</organism>
<reference evidence="2" key="1">
    <citation type="submission" date="2023-10" db="EMBL/GenBank/DDBJ databases">
        <authorList>
            <person name="Chen Y."/>
            <person name="Shah S."/>
            <person name="Dougan E. K."/>
            <person name="Thang M."/>
            <person name="Chan C."/>
        </authorList>
    </citation>
    <scope>NUCLEOTIDE SEQUENCE [LARGE SCALE GENOMIC DNA]</scope>
</reference>
<name>A0ABN9WWP2_9DINO</name>
<evidence type="ECO:0000313" key="2">
    <source>
        <dbReference type="EMBL" id="CAK0890652.1"/>
    </source>
</evidence>
<dbReference type="Gene3D" id="3.90.75.20">
    <property type="match status" value="2"/>
</dbReference>
<protein>
    <recommendedName>
        <fullName evidence="1">HNH nuclease domain-containing protein</fullName>
    </recommendedName>
</protein>
<dbReference type="InterPro" id="IPR003615">
    <property type="entry name" value="HNH_nuc"/>
</dbReference>
<feature type="domain" description="HNH nuclease" evidence="1">
    <location>
        <begin position="249"/>
        <end position="299"/>
    </location>
</feature>
<evidence type="ECO:0000259" key="1">
    <source>
        <dbReference type="SMART" id="SM00507"/>
    </source>
</evidence>
<evidence type="ECO:0000313" key="3">
    <source>
        <dbReference type="Proteomes" id="UP001189429"/>
    </source>
</evidence>
<gene>
    <name evidence="2" type="ORF">PCOR1329_LOCUS70795</name>
</gene>
<dbReference type="CDD" id="cd00085">
    <property type="entry name" value="HNHc"/>
    <property type="match status" value="1"/>
</dbReference>
<dbReference type="InterPro" id="IPR044925">
    <property type="entry name" value="His-Me_finger_sf"/>
</dbReference>
<keyword evidence="3" id="KW-1185">Reference proteome</keyword>
<dbReference type="SUPFAM" id="SSF64496">
    <property type="entry name" value="DNA-binding domain of intron-encoded endonucleases"/>
    <property type="match status" value="1"/>
</dbReference>
<dbReference type="EMBL" id="CAUYUJ010019374">
    <property type="protein sequence ID" value="CAK0890652.1"/>
    <property type="molecule type" value="Genomic_DNA"/>
</dbReference>
<sequence length="422" mass="46935">MLLPCVRARLGYGLACLSACSFYPRHFSISSTGAAAVSCHGRIRSKNGIITWGCLSDSGYYFTKIGGSRNYVHRLVAHAFLGPPPSTQHCDVNHKDRDRGNNHIDNLEFVTRSENICHSYAANSIRRTSADALSQPVLSRWAGQGRWTDYSSLRLASLETGVDPSAICMCCKGRMISAKGYEFRYGAPIDPPCLPGEEWRPALHPCTGRELSTWEVSSHGRMKSTRGLVSYGSRTLAGYRATGISTDGRLTKHLVHRFVARAFLWQPSYSEDLVVNHIDGNKGNNAKSNLEYVTRSQNSLLSKKWWLGRASCWSNKVETCMGTASWIGVMGVVRIDGRSRAPFGLEWWQYIALLPWDRATRWSLRVQVCRFDSPQCVARRGVARDPAVLVNEKAASTLRHSLLHTCRSCYTMLLPDLPGAAS</sequence>
<accession>A0ABN9WWP2</accession>
<dbReference type="Pfam" id="PF13392">
    <property type="entry name" value="HNH_3"/>
    <property type="match status" value="2"/>
</dbReference>
<dbReference type="SMART" id="SM00507">
    <property type="entry name" value="HNHc"/>
    <property type="match status" value="2"/>
</dbReference>
<dbReference type="SUPFAM" id="SSF54060">
    <property type="entry name" value="His-Me finger endonucleases"/>
    <property type="match status" value="2"/>
</dbReference>
<dbReference type="Proteomes" id="UP001189429">
    <property type="component" value="Unassembled WGS sequence"/>
</dbReference>
<dbReference type="InterPro" id="IPR036388">
    <property type="entry name" value="WH-like_DNA-bd_sf"/>
</dbReference>
<comment type="caution">
    <text evidence="2">The sequence shown here is derived from an EMBL/GenBank/DDBJ whole genome shotgun (WGS) entry which is preliminary data.</text>
</comment>
<dbReference type="Gene3D" id="1.10.10.10">
    <property type="entry name" value="Winged helix-like DNA-binding domain superfamily/Winged helix DNA-binding domain"/>
    <property type="match status" value="1"/>
</dbReference>